<organism evidence="2 3">
    <name type="scientific">Xenotaenia resolanae</name>
    <dbReference type="NCBI Taxonomy" id="208358"/>
    <lineage>
        <taxon>Eukaryota</taxon>
        <taxon>Metazoa</taxon>
        <taxon>Chordata</taxon>
        <taxon>Craniata</taxon>
        <taxon>Vertebrata</taxon>
        <taxon>Euteleostomi</taxon>
        <taxon>Actinopterygii</taxon>
        <taxon>Neopterygii</taxon>
        <taxon>Teleostei</taxon>
        <taxon>Neoteleostei</taxon>
        <taxon>Acanthomorphata</taxon>
        <taxon>Ovalentaria</taxon>
        <taxon>Atherinomorphae</taxon>
        <taxon>Cyprinodontiformes</taxon>
        <taxon>Goodeidae</taxon>
        <taxon>Xenotaenia</taxon>
    </lineage>
</organism>
<keyword evidence="1" id="KW-0812">Transmembrane</keyword>
<comment type="caution">
    <text evidence="2">The sequence shown here is derived from an EMBL/GenBank/DDBJ whole genome shotgun (WGS) entry which is preliminary data.</text>
</comment>
<sequence>MLEISGSYISAPGCQATVRCFHSCVDGKRNKISAVKSALRSVTVLASLQHGLTLACFRKMKYVFPSTLLQYVLLLRAVMCGYFCSINAVLWIPLSFFLSLALLPHRLDESGRHKMSM</sequence>
<gene>
    <name evidence="2" type="ORF">XENORESO_018107</name>
</gene>
<feature type="transmembrane region" description="Helical" evidence="1">
    <location>
        <begin position="90"/>
        <end position="107"/>
    </location>
</feature>
<evidence type="ECO:0008006" key="4">
    <source>
        <dbReference type="Google" id="ProtNLM"/>
    </source>
</evidence>
<dbReference type="Proteomes" id="UP001444071">
    <property type="component" value="Unassembled WGS sequence"/>
</dbReference>
<keyword evidence="3" id="KW-1185">Reference proteome</keyword>
<proteinExistence type="predicted"/>
<keyword evidence="1" id="KW-0472">Membrane</keyword>
<accession>A0ABV0X588</accession>
<protein>
    <recommendedName>
        <fullName evidence="4">Vomeronasal type-1 receptor</fullName>
    </recommendedName>
</protein>
<evidence type="ECO:0000313" key="2">
    <source>
        <dbReference type="EMBL" id="MEQ2277030.1"/>
    </source>
</evidence>
<dbReference type="EMBL" id="JAHRIM010090714">
    <property type="protein sequence ID" value="MEQ2277030.1"/>
    <property type="molecule type" value="Genomic_DNA"/>
</dbReference>
<keyword evidence="1" id="KW-1133">Transmembrane helix</keyword>
<name>A0ABV0X588_9TELE</name>
<evidence type="ECO:0000256" key="1">
    <source>
        <dbReference type="SAM" id="Phobius"/>
    </source>
</evidence>
<evidence type="ECO:0000313" key="3">
    <source>
        <dbReference type="Proteomes" id="UP001444071"/>
    </source>
</evidence>
<reference evidence="2 3" key="1">
    <citation type="submission" date="2021-06" db="EMBL/GenBank/DDBJ databases">
        <authorList>
            <person name="Palmer J.M."/>
        </authorList>
    </citation>
    <scope>NUCLEOTIDE SEQUENCE [LARGE SCALE GENOMIC DNA]</scope>
    <source>
        <strain evidence="2 3">XR_2019</strain>
        <tissue evidence="2">Muscle</tissue>
    </source>
</reference>